<dbReference type="Gene3D" id="3.50.50.60">
    <property type="entry name" value="FAD/NAD(P)-binding domain"/>
    <property type="match status" value="1"/>
</dbReference>
<keyword evidence="3" id="KW-1185">Reference proteome</keyword>
<dbReference type="AlphaFoldDB" id="A0A172Y9W1"/>
<gene>
    <name evidence="2" type="ORF">DA69_13085</name>
</gene>
<dbReference type="EMBL" id="CP015614">
    <property type="protein sequence ID" value="ANF56019.1"/>
    <property type="molecule type" value="Genomic_DNA"/>
</dbReference>
<evidence type="ECO:0000259" key="1">
    <source>
        <dbReference type="Pfam" id="PF13454"/>
    </source>
</evidence>
<dbReference type="Proteomes" id="UP000077603">
    <property type="component" value="Chromosome"/>
</dbReference>
<feature type="domain" description="FAD-dependent urate hydroxylase HpyO/Asp monooxygenase CreE-like FAD/NAD(P)-binding" evidence="1">
    <location>
        <begin position="10"/>
        <end position="149"/>
    </location>
</feature>
<protein>
    <submittedName>
        <fullName evidence="2">FAD-dependent oxidoreductase</fullName>
    </submittedName>
</protein>
<dbReference type="KEGG" id="bne:DA69_13085"/>
<proteinExistence type="predicted"/>
<dbReference type="InterPro" id="IPR038732">
    <property type="entry name" value="HpyO/CreE_NAD-binding"/>
</dbReference>
<dbReference type="OrthoDB" id="101972at2"/>
<dbReference type="RefSeq" id="WP_025977981.1">
    <property type="nucleotide sequence ID" value="NZ_CP015614.1"/>
</dbReference>
<evidence type="ECO:0000313" key="3">
    <source>
        <dbReference type="Proteomes" id="UP000077603"/>
    </source>
</evidence>
<evidence type="ECO:0000313" key="2">
    <source>
        <dbReference type="EMBL" id="ANF56019.1"/>
    </source>
</evidence>
<organism evidence="2 3">
    <name type="scientific">Brevundimonas naejangsanensis</name>
    <dbReference type="NCBI Taxonomy" id="588932"/>
    <lineage>
        <taxon>Bacteria</taxon>
        <taxon>Pseudomonadati</taxon>
        <taxon>Pseudomonadota</taxon>
        <taxon>Alphaproteobacteria</taxon>
        <taxon>Caulobacterales</taxon>
        <taxon>Caulobacteraceae</taxon>
        <taxon>Brevundimonas</taxon>
    </lineage>
</organism>
<accession>A0A172Y9W1</accession>
<dbReference type="eggNOG" id="COG4529">
    <property type="taxonomic scope" value="Bacteria"/>
</dbReference>
<dbReference type="PANTHER" id="PTHR40254:SF1">
    <property type="entry name" value="BLR0577 PROTEIN"/>
    <property type="match status" value="1"/>
</dbReference>
<dbReference type="PRINTS" id="PR00368">
    <property type="entry name" value="FADPNR"/>
</dbReference>
<sequence>MNDAASLPVVIVGGGFSGAMLAARLAGLGQASVLIERGERIGPGVAYSTPLDDHRLNVRAERMSARPDRPADFTDWLALHAPAYADPNGFAPRRLYGLYVQARLAEAEAAHPGLIRRVKGEAVRIEGETVILADSARIPGRAVALATGNPPPRPAVAGEGPRRLADPWAPGALAAVGAEDSVLILGSGLTMVDVALALQAQGWRGRATVVSRRGLLPRAHGPHHDAPLDLPSDALTGALSLRLASARRLAREHGWRRVMEGYRPVTAELWRTATTAERARFLRHLRPWWDVHRHRIAPEIAAALDALIAAGRLAVLAGRVQEVEAGDHGAALSIRACKGEDQRLTADWLIDCTGPGHDAARAPLTAALIAQGRARLDLVGLGLDLDAEGRVIHADGAADPGLFMLGPPARAAFWETVAVPDIRQRIEALARVLTA</sequence>
<name>A0A172Y9W1_9CAUL</name>
<dbReference type="STRING" id="588932.DA69_13085"/>
<dbReference type="PANTHER" id="PTHR40254">
    <property type="entry name" value="BLR0577 PROTEIN"/>
    <property type="match status" value="1"/>
</dbReference>
<reference evidence="2 3" key="1">
    <citation type="journal article" date="2014" name="Genome Announc.">
        <title>Genome Sequence of a Promising Hydrogen-Producing Facultative Anaerobic Bacterium, Brevundimonas naejangsanensis Strain B1.</title>
        <authorList>
            <person name="Su H."/>
            <person name="Zhang T."/>
            <person name="Bao M."/>
            <person name="Jiang Y."/>
            <person name="Wang Y."/>
            <person name="Tan T."/>
        </authorList>
    </citation>
    <scope>NUCLEOTIDE SEQUENCE [LARGE SCALE GENOMIC DNA]</scope>
    <source>
        <strain evidence="2 3">B1</strain>
    </source>
</reference>
<dbReference type="InterPro" id="IPR036188">
    <property type="entry name" value="FAD/NAD-bd_sf"/>
</dbReference>
<dbReference type="Pfam" id="PF13454">
    <property type="entry name" value="NAD_binding_9"/>
    <property type="match status" value="1"/>
</dbReference>
<dbReference type="PRINTS" id="PR00411">
    <property type="entry name" value="PNDRDTASEI"/>
</dbReference>
<dbReference type="InterPro" id="IPR052189">
    <property type="entry name" value="L-asp_N-monooxygenase_NS-form"/>
</dbReference>
<dbReference type="SUPFAM" id="SSF51905">
    <property type="entry name" value="FAD/NAD(P)-binding domain"/>
    <property type="match status" value="2"/>
</dbReference>